<dbReference type="Gene3D" id="1.10.8.10">
    <property type="entry name" value="DNA helicase RuvA subunit, C-terminal domain"/>
    <property type="match status" value="1"/>
</dbReference>
<dbReference type="InterPro" id="IPR009060">
    <property type="entry name" value="UBA-like_sf"/>
</dbReference>
<name>A0A6J0NAI8_RAPSA</name>
<dbReference type="Gene3D" id="3.40.30.10">
    <property type="entry name" value="Glutaredoxin"/>
    <property type="match status" value="1"/>
</dbReference>
<reference evidence="2" key="1">
    <citation type="journal article" date="2019" name="Database">
        <title>The radish genome database (RadishGD): an integrated information resource for radish genomics.</title>
        <authorList>
            <person name="Yu H.J."/>
            <person name="Baek S."/>
            <person name="Lee Y.J."/>
            <person name="Cho A."/>
            <person name="Mun J.H."/>
        </authorList>
    </citation>
    <scope>NUCLEOTIDE SEQUENCE [LARGE SCALE GENOMIC DNA]</scope>
    <source>
        <strain evidence="2">cv. WK10039</strain>
    </source>
</reference>
<dbReference type="OrthoDB" id="1733707at2759"/>
<dbReference type="InterPro" id="IPR050730">
    <property type="entry name" value="UBX_domain-protein"/>
</dbReference>
<protein>
    <submittedName>
        <fullName evidence="3">Plant UBX domain-containing protein 14</fullName>
    </submittedName>
</protein>
<sequence>METKTTSDQQKLISSFIEMDGGQTEETAIEFLEASNWNVEEAMHLFRIHIYIHEQLENDYPKHIPLIPLPLIRDALSPVYQAPVDVSPKEVCYSKPEPSDSTYVVGSDSTRLPPSKLLFKGSFEEAKSTSSRKDLWLLVNLQSTTKFASHTLNRDLWSNSVVSKAIESNFILLQVYDDTMEGKKICTFYKIESAPPVVLLIDPITGLQMRSWSGVIDAHSFVEDLMKYMDSGPHEQIASLTSNKRMKTEKICFESNKTSDDHIVAPSRGEKYEEVKEEETCLEFPTMIEEPKGDC</sequence>
<dbReference type="InterPro" id="IPR006577">
    <property type="entry name" value="UAS"/>
</dbReference>
<evidence type="ECO:0000259" key="1">
    <source>
        <dbReference type="SMART" id="SM00594"/>
    </source>
</evidence>
<dbReference type="SMART" id="SM00594">
    <property type="entry name" value="UAS"/>
    <property type="match status" value="1"/>
</dbReference>
<evidence type="ECO:0000313" key="3">
    <source>
        <dbReference type="RefSeq" id="XP_018481732.1"/>
    </source>
</evidence>
<evidence type="ECO:0000313" key="2">
    <source>
        <dbReference type="Proteomes" id="UP000504610"/>
    </source>
</evidence>
<keyword evidence="2" id="KW-1185">Reference proteome</keyword>
<reference evidence="3" key="2">
    <citation type="submission" date="2025-08" db="UniProtKB">
        <authorList>
            <consortium name="RefSeq"/>
        </authorList>
    </citation>
    <scope>IDENTIFICATION</scope>
    <source>
        <tissue evidence="3">Leaf</tissue>
    </source>
</reference>
<dbReference type="AlphaFoldDB" id="A0A6J0NAI8"/>
<dbReference type="GO" id="GO:0005634">
    <property type="term" value="C:nucleus"/>
    <property type="evidence" value="ECO:0007669"/>
    <property type="project" value="TreeGrafter"/>
</dbReference>
<accession>A0A6J0NAI8</accession>
<dbReference type="PANTHER" id="PTHR23322:SF78">
    <property type="entry name" value="PLANT UBX DOMAIN-CONTAINING PROTEIN 16-RELATED"/>
    <property type="match status" value="1"/>
</dbReference>
<proteinExistence type="predicted"/>
<dbReference type="CDD" id="cd02958">
    <property type="entry name" value="UAS"/>
    <property type="match status" value="1"/>
</dbReference>
<dbReference type="GeneID" id="108852740"/>
<dbReference type="RefSeq" id="XP_018481732.1">
    <property type="nucleotide sequence ID" value="XM_018626230.2"/>
</dbReference>
<organism evidence="2 3">
    <name type="scientific">Raphanus sativus</name>
    <name type="common">Radish</name>
    <name type="synonym">Raphanus raphanistrum var. sativus</name>
    <dbReference type="NCBI Taxonomy" id="3726"/>
    <lineage>
        <taxon>Eukaryota</taxon>
        <taxon>Viridiplantae</taxon>
        <taxon>Streptophyta</taxon>
        <taxon>Embryophyta</taxon>
        <taxon>Tracheophyta</taxon>
        <taxon>Spermatophyta</taxon>
        <taxon>Magnoliopsida</taxon>
        <taxon>eudicotyledons</taxon>
        <taxon>Gunneridae</taxon>
        <taxon>Pentapetalae</taxon>
        <taxon>rosids</taxon>
        <taxon>malvids</taxon>
        <taxon>Brassicales</taxon>
        <taxon>Brassicaceae</taxon>
        <taxon>Brassiceae</taxon>
        <taxon>Raphanus</taxon>
    </lineage>
</organism>
<dbReference type="GO" id="GO:0043130">
    <property type="term" value="F:ubiquitin binding"/>
    <property type="evidence" value="ECO:0007669"/>
    <property type="project" value="TreeGrafter"/>
</dbReference>
<dbReference type="SUPFAM" id="SSF46934">
    <property type="entry name" value="UBA-like"/>
    <property type="match status" value="1"/>
</dbReference>
<dbReference type="Pfam" id="PF13899">
    <property type="entry name" value="Thioredoxin_7"/>
    <property type="match status" value="1"/>
</dbReference>
<dbReference type="PANTHER" id="PTHR23322">
    <property type="entry name" value="FAS-ASSOCIATED PROTEIN"/>
    <property type="match status" value="1"/>
</dbReference>
<dbReference type="Pfam" id="PF14555">
    <property type="entry name" value="UBA_4"/>
    <property type="match status" value="1"/>
</dbReference>
<dbReference type="Proteomes" id="UP000504610">
    <property type="component" value="Chromosome 4"/>
</dbReference>
<dbReference type="SUPFAM" id="SSF52833">
    <property type="entry name" value="Thioredoxin-like"/>
    <property type="match status" value="1"/>
</dbReference>
<gene>
    <name evidence="3" type="primary">LOC108852740</name>
</gene>
<dbReference type="InterPro" id="IPR036249">
    <property type="entry name" value="Thioredoxin-like_sf"/>
</dbReference>
<feature type="domain" description="UAS" evidence="1">
    <location>
        <begin position="103"/>
        <end position="230"/>
    </location>
</feature>
<dbReference type="KEGG" id="rsz:108852740"/>
<dbReference type="GO" id="GO:0043161">
    <property type="term" value="P:proteasome-mediated ubiquitin-dependent protein catabolic process"/>
    <property type="evidence" value="ECO:0007669"/>
    <property type="project" value="TreeGrafter"/>
</dbReference>